<dbReference type="Proteomes" id="UP000316330">
    <property type="component" value="Unassembled WGS sequence"/>
</dbReference>
<dbReference type="Gene3D" id="3.30.160.170">
    <property type="entry name" value="FlaG-like"/>
    <property type="match status" value="1"/>
</dbReference>
<dbReference type="OrthoDB" id="9799867at2"/>
<proteinExistence type="predicted"/>
<gene>
    <name evidence="1" type="ORF">FPZ45_22015</name>
</gene>
<dbReference type="RefSeq" id="WP_144706568.1">
    <property type="nucleotide sequence ID" value="NZ_VNJJ01000018.1"/>
</dbReference>
<sequence>MEIQVAKAGISPNETVKINFITNKVTGQYSELKEKEKYEILSVSEVALLSAISKANHAAQGSDLEFNYKVHKETGDVIVQIMNKDTKEIVREIPPEKLIELIEKLQELTKGALINETR</sequence>
<dbReference type="PANTHER" id="PTHR37166:SF1">
    <property type="entry name" value="PROTEIN FLAG"/>
    <property type="match status" value="1"/>
</dbReference>
<accession>A0A559J8B0</accession>
<protein>
    <submittedName>
        <fullName evidence="1">Flagellar protein FlaG</fullName>
    </submittedName>
</protein>
<dbReference type="AlphaFoldDB" id="A0A559J8B0"/>
<reference evidence="1 2" key="1">
    <citation type="submission" date="2019-07" db="EMBL/GenBank/DDBJ databases">
        <authorList>
            <person name="Kim J."/>
        </authorList>
    </citation>
    <scope>NUCLEOTIDE SEQUENCE [LARGE SCALE GENOMIC DNA]</scope>
    <source>
        <strain evidence="1 2">G13</strain>
    </source>
</reference>
<dbReference type="Pfam" id="PF03646">
    <property type="entry name" value="FlaG"/>
    <property type="match status" value="1"/>
</dbReference>
<dbReference type="SUPFAM" id="SSF160214">
    <property type="entry name" value="FlaG-like"/>
    <property type="match status" value="1"/>
</dbReference>
<evidence type="ECO:0000313" key="2">
    <source>
        <dbReference type="Proteomes" id="UP000316330"/>
    </source>
</evidence>
<name>A0A559J8B0_9BACL</name>
<dbReference type="InterPro" id="IPR035924">
    <property type="entry name" value="FlaG-like_sf"/>
</dbReference>
<keyword evidence="1" id="KW-0966">Cell projection</keyword>
<keyword evidence="2" id="KW-1185">Reference proteome</keyword>
<keyword evidence="1" id="KW-0282">Flagellum</keyword>
<keyword evidence="1" id="KW-0969">Cilium</keyword>
<dbReference type="PANTHER" id="PTHR37166">
    <property type="entry name" value="PROTEIN FLAG"/>
    <property type="match status" value="1"/>
</dbReference>
<organism evidence="1 2">
    <name type="scientific">Cohnella terricola</name>
    <dbReference type="NCBI Taxonomy" id="1289167"/>
    <lineage>
        <taxon>Bacteria</taxon>
        <taxon>Bacillati</taxon>
        <taxon>Bacillota</taxon>
        <taxon>Bacilli</taxon>
        <taxon>Bacillales</taxon>
        <taxon>Paenibacillaceae</taxon>
        <taxon>Cohnella</taxon>
    </lineage>
</organism>
<dbReference type="InterPro" id="IPR005186">
    <property type="entry name" value="FlaG"/>
</dbReference>
<evidence type="ECO:0000313" key="1">
    <source>
        <dbReference type="EMBL" id="TVX96104.1"/>
    </source>
</evidence>
<dbReference type="EMBL" id="VNJJ01000018">
    <property type="protein sequence ID" value="TVX96104.1"/>
    <property type="molecule type" value="Genomic_DNA"/>
</dbReference>
<comment type="caution">
    <text evidence="1">The sequence shown here is derived from an EMBL/GenBank/DDBJ whole genome shotgun (WGS) entry which is preliminary data.</text>
</comment>